<dbReference type="OrthoDB" id="433124at2759"/>
<dbReference type="SUPFAM" id="SSF46579">
    <property type="entry name" value="Prefoldin"/>
    <property type="match status" value="1"/>
</dbReference>
<dbReference type="AlphaFoldDB" id="A0A7M5X2C3"/>
<name>A0A7M5X2C3_9CNID</name>
<dbReference type="PANTHER" id="PTHR13345">
    <property type="entry name" value="MEDIATOR OF RNA POLYMERASE II TRANSCRIPTION SUBUNIT 10"/>
    <property type="match status" value="1"/>
</dbReference>
<evidence type="ECO:0000313" key="1">
    <source>
        <dbReference type="EnsemblMetazoa" id="CLYHEMP016685.1"/>
    </source>
</evidence>
<dbReference type="GO" id="GO:0003714">
    <property type="term" value="F:transcription corepressor activity"/>
    <property type="evidence" value="ECO:0007669"/>
    <property type="project" value="TreeGrafter"/>
</dbReference>
<dbReference type="GO" id="GO:0016592">
    <property type="term" value="C:mediator complex"/>
    <property type="evidence" value="ECO:0007669"/>
    <property type="project" value="TreeGrafter"/>
</dbReference>
<dbReference type="GO" id="GO:0045944">
    <property type="term" value="P:positive regulation of transcription by RNA polymerase II"/>
    <property type="evidence" value="ECO:0007669"/>
    <property type="project" value="TreeGrafter"/>
</dbReference>
<accession>A0A7M5X2C3</accession>
<proteinExistence type="predicted"/>
<dbReference type="Pfam" id="PF02996">
    <property type="entry name" value="Prefoldin"/>
    <property type="match status" value="1"/>
</dbReference>
<evidence type="ECO:0000313" key="2">
    <source>
        <dbReference type="Proteomes" id="UP000594262"/>
    </source>
</evidence>
<dbReference type="EnsemblMetazoa" id="CLYHEMT016685.1">
    <property type="protein sequence ID" value="CLYHEMP016685.1"/>
    <property type="gene ID" value="CLYHEMG016685"/>
</dbReference>
<dbReference type="Gene3D" id="1.10.287.370">
    <property type="match status" value="1"/>
</dbReference>
<reference evidence="1" key="1">
    <citation type="submission" date="2021-01" db="UniProtKB">
        <authorList>
            <consortium name="EnsemblMetazoa"/>
        </authorList>
    </citation>
    <scope>IDENTIFICATION</scope>
</reference>
<dbReference type="CDD" id="cd23158">
    <property type="entry name" value="Prefoldin_UXT"/>
    <property type="match status" value="1"/>
</dbReference>
<dbReference type="PANTHER" id="PTHR13345:SF9">
    <property type="entry name" value="PROTEIN UXT"/>
    <property type="match status" value="1"/>
</dbReference>
<protein>
    <submittedName>
        <fullName evidence="1">Uncharacterized protein</fullName>
    </submittedName>
</protein>
<dbReference type="InterPro" id="IPR009053">
    <property type="entry name" value="Prefoldin"/>
</dbReference>
<dbReference type="Proteomes" id="UP000594262">
    <property type="component" value="Unplaced"/>
</dbReference>
<keyword evidence="2" id="KW-1185">Reference proteome</keyword>
<organism evidence="1 2">
    <name type="scientific">Clytia hemisphaerica</name>
    <dbReference type="NCBI Taxonomy" id="252671"/>
    <lineage>
        <taxon>Eukaryota</taxon>
        <taxon>Metazoa</taxon>
        <taxon>Cnidaria</taxon>
        <taxon>Hydrozoa</taxon>
        <taxon>Hydroidolina</taxon>
        <taxon>Leptothecata</taxon>
        <taxon>Obeliida</taxon>
        <taxon>Clytiidae</taxon>
        <taxon>Clytia</taxon>
    </lineage>
</organism>
<sequence length="164" mass="19334">MVKMNEKVLKYEEFLNEKLRTDLRIVHEQRDKLYKEINEYMQVKRLIETLKGQKEHNNTDDKKSPDKCTAKMKMDLGCNFYCQTLIPDCSRIYLLVGYGYFVEMTLEEADNFIDKKLKILKDKSQLCSKDSAKIKAHIKLVMGGLRELQNLNFGNEKPKIDVFL</sequence>
<dbReference type="InterPro" id="IPR004127">
    <property type="entry name" value="Prefoldin_subunit_alpha"/>
</dbReference>